<sequence length="451" mass="50270">MSSKWYRISTRTSKLPYTCLRHPQPRARHQMVPYHHSHATVLPRVRQTTYASPNGTVPARAHHRITTRTPNDVRVCHPNDPMRTPSQSTRTPPKWSDAYAVSMSAAKCVPPSSTGPFPPSENLRRLLSKRSCGLPPAERADSSTDGPPPSKQKRTPSQRSCGRPPSERADSSTDGPPPSKQKRTPSQRSCGPPHSGGRPPSERADSSTDGPPPSKQKPLTDPLPTHIHRAGGQLHRRTSSLQTKTDPLPTQLRTPSFGRTPTLRAGGQFTPSVPLHPYPPPFNITYTTFTLFLQRLVGRMVSVSGFASTSSHGIKQTFAPPFHPQSNGCAERFVDTLKRQMKKCARDDPHWVQNSLLAYRTTPNASLNGRTPAELFLGRPENLDIDNQAQGEQQPETPNRSPRRVRFADEPLEQIQPIEPRRSTRQRKAPQLLDMDVTKNKYDYVKQGKTN</sequence>
<evidence type="ECO:0000313" key="3">
    <source>
        <dbReference type="EMBL" id="KAL3088907.1"/>
    </source>
</evidence>
<dbReference type="InterPro" id="IPR012337">
    <property type="entry name" value="RNaseH-like_sf"/>
</dbReference>
<dbReference type="Proteomes" id="UP001620626">
    <property type="component" value="Unassembled WGS sequence"/>
</dbReference>
<accession>A0ABD2JE91</accession>
<feature type="compositionally biased region" description="Basic and acidic residues" evidence="1">
    <location>
        <begin position="436"/>
        <end position="451"/>
    </location>
</feature>
<dbReference type="Gene3D" id="3.30.420.10">
    <property type="entry name" value="Ribonuclease H-like superfamily/Ribonuclease H"/>
    <property type="match status" value="1"/>
</dbReference>
<evidence type="ECO:0000256" key="1">
    <source>
        <dbReference type="SAM" id="MobiDB-lite"/>
    </source>
</evidence>
<dbReference type="EMBL" id="JBICBT010000993">
    <property type="protein sequence ID" value="KAL3088907.1"/>
    <property type="molecule type" value="Genomic_DNA"/>
</dbReference>
<feature type="region of interest" description="Disordered" evidence="1">
    <location>
        <begin position="133"/>
        <end position="264"/>
    </location>
</feature>
<gene>
    <name evidence="3" type="ORF">niasHT_028683</name>
</gene>
<dbReference type="InterPro" id="IPR050951">
    <property type="entry name" value="Retrovirus_Pol_polyprotein"/>
</dbReference>
<reference evidence="3 4" key="1">
    <citation type="submission" date="2024-10" db="EMBL/GenBank/DDBJ databases">
        <authorList>
            <person name="Kim D."/>
        </authorList>
    </citation>
    <scope>NUCLEOTIDE SEQUENCE [LARGE SCALE GENOMIC DNA]</scope>
    <source>
        <strain evidence="3">BH-2024</strain>
    </source>
</reference>
<dbReference type="AlphaFoldDB" id="A0ABD2JE91"/>
<keyword evidence="4" id="KW-1185">Reference proteome</keyword>
<dbReference type="InterPro" id="IPR036397">
    <property type="entry name" value="RNaseH_sf"/>
</dbReference>
<feature type="compositionally biased region" description="Basic residues" evidence="1">
    <location>
        <begin position="226"/>
        <end position="238"/>
    </location>
</feature>
<dbReference type="PROSITE" id="PS50994">
    <property type="entry name" value="INTEGRASE"/>
    <property type="match status" value="1"/>
</dbReference>
<feature type="region of interest" description="Disordered" evidence="1">
    <location>
        <begin position="388"/>
        <end position="451"/>
    </location>
</feature>
<evidence type="ECO:0000259" key="2">
    <source>
        <dbReference type="PROSITE" id="PS50994"/>
    </source>
</evidence>
<proteinExistence type="predicted"/>
<feature type="domain" description="Integrase catalytic" evidence="2">
    <location>
        <begin position="209"/>
        <end position="380"/>
    </location>
</feature>
<comment type="caution">
    <text evidence="3">The sequence shown here is derived from an EMBL/GenBank/DDBJ whole genome shotgun (WGS) entry which is preliminary data.</text>
</comment>
<dbReference type="InterPro" id="IPR001584">
    <property type="entry name" value="Integrase_cat-core"/>
</dbReference>
<name>A0ABD2JE91_9BILA</name>
<feature type="compositionally biased region" description="Polar residues" evidence="1">
    <location>
        <begin position="388"/>
        <end position="400"/>
    </location>
</feature>
<dbReference type="PANTHER" id="PTHR37984:SF5">
    <property type="entry name" value="PROTEIN NYNRIN-LIKE"/>
    <property type="match status" value="1"/>
</dbReference>
<protein>
    <recommendedName>
        <fullName evidence="2">Integrase catalytic domain-containing protein</fullName>
    </recommendedName>
</protein>
<evidence type="ECO:0000313" key="4">
    <source>
        <dbReference type="Proteomes" id="UP001620626"/>
    </source>
</evidence>
<dbReference type="SUPFAM" id="SSF53098">
    <property type="entry name" value="Ribonuclease H-like"/>
    <property type="match status" value="1"/>
</dbReference>
<organism evidence="3 4">
    <name type="scientific">Heterodera trifolii</name>
    <dbReference type="NCBI Taxonomy" id="157864"/>
    <lineage>
        <taxon>Eukaryota</taxon>
        <taxon>Metazoa</taxon>
        <taxon>Ecdysozoa</taxon>
        <taxon>Nematoda</taxon>
        <taxon>Chromadorea</taxon>
        <taxon>Rhabditida</taxon>
        <taxon>Tylenchina</taxon>
        <taxon>Tylenchomorpha</taxon>
        <taxon>Tylenchoidea</taxon>
        <taxon>Heteroderidae</taxon>
        <taxon>Heteroderinae</taxon>
        <taxon>Heterodera</taxon>
    </lineage>
</organism>
<dbReference type="PANTHER" id="PTHR37984">
    <property type="entry name" value="PROTEIN CBG26694"/>
    <property type="match status" value="1"/>
</dbReference>